<dbReference type="GO" id="GO:0046872">
    <property type="term" value="F:metal ion binding"/>
    <property type="evidence" value="ECO:0007669"/>
    <property type="project" value="UniProtKB-KW"/>
</dbReference>
<dbReference type="InterPro" id="IPR022695">
    <property type="entry name" value="Histidinol_DH_monofunct"/>
</dbReference>
<evidence type="ECO:0000256" key="4">
    <source>
        <dbReference type="ARBA" id="ARBA00022833"/>
    </source>
</evidence>
<dbReference type="HAMAP" id="MF_01024">
    <property type="entry name" value="HisD"/>
    <property type="match status" value="1"/>
</dbReference>
<protein>
    <recommendedName>
        <fullName evidence="7">Histidinol dehydrogenase</fullName>
    </recommendedName>
</protein>
<evidence type="ECO:0000313" key="6">
    <source>
        <dbReference type="EMBL" id="KKL99329.1"/>
    </source>
</evidence>
<dbReference type="PROSITE" id="PS00611">
    <property type="entry name" value="HISOL_DEHYDROGENASE"/>
    <property type="match status" value="1"/>
</dbReference>
<gene>
    <name evidence="6" type="ORF">LCGC14_1815520</name>
</gene>
<dbReference type="PIRSF" id="PIRSF000099">
    <property type="entry name" value="Histidinol_dh"/>
    <property type="match status" value="1"/>
</dbReference>
<dbReference type="Pfam" id="PF00815">
    <property type="entry name" value="Histidinol_dh"/>
    <property type="match status" value="1"/>
</dbReference>
<dbReference type="InterPro" id="IPR001692">
    <property type="entry name" value="Histidinol_DH_CS"/>
</dbReference>
<dbReference type="NCBIfam" id="TIGR00069">
    <property type="entry name" value="hisD"/>
    <property type="match status" value="1"/>
</dbReference>
<dbReference type="PANTHER" id="PTHR21256:SF2">
    <property type="entry name" value="HISTIDINE BIOSYNTHESIS TRIFUNCTIONAL PROTEIN"/>
    <property type="match status" value="1"/>
</dbReference>
<keyword evidence="4" id="KW-0862">Zinc</keyword>
<dbReference type="EMBL" id="LAZR01017703">
    <property type="protein sequence ID" value="KKL99329.1"/>
    <property type="molecule type" value="Genomic_DNA"/>
</dbReference>
<accession>A0A0F9GKD5</accession>
<evidence type="ECO:0000256" key="5">
    <source>
        <dbReference type="ARBA" id="ARBA00023002"/>
    </source>
</evidence>
<organism evidence="6">
    <name type="scientific">marine sediment metagenome</name>
    <dbReference type="NCBI Taxonomy" id="412755"/>
    <lineage>
        <taxon>unclassified sequences</taxon>
        <taxon>metagenomes</taxon>
        <taxon>ecological metagenomes</taxon>
    </lineage>
</organism>
<dbReference type="PANTHER" id="PTHR21256">
    <property type="entry name" value="HISTIDINOL DEHYDROGENASE HDH"/>
    <property type="match status" value="1"/>
</dbReference>
<name>A0A0F9GKD5_9ZZZZ</name>
<dbReference type="Gene3D" id="1.20.5.1300">
    <property type="match status" value="1"/>
</dbReference>
<comment type="similarity">
    <text evidence="2">Belongs to the histidinol dehydrogenase family.</text>
</comment>
<evidence type="ECO:0000256" key="1">
    <source>
        <dbReference type="ARBA" id="ARBA00001947"/>
    </source>
</evidence>
<sequence length="440" mass="47235">MGTRIDVAGTKLSKEYEEEILDSLNRSYLEAEDNKLTQVRIIIKRIIEDKDAALLDILKQIEGQDFSADDIEVDQKTIESSQGEIEETLLDNLRESAARIREYHNQQTFEDWFIEKDGIKSGLITRPIEKVGIYVPGGGATYPSSLLMNAIPAQIAGVEEIVICTPANRDGEVDKVVLAAASLLGLKKIYKVGGAQAIAAMAYGTETIPKVDKITGPGNIYVTLAKKEVNGVVGIDMLAGPSEVLVLADKKANPSIVAADLLAQAEHGPDSMAIFVTDSKELADQVEKEVGLQLSPESKDTARRSLDKFGLTVAVDDISVGVEVVNIIAPEHLLIYTENSDALADDVKSAGAIFVGENTAVALGDYAAGPNHTLPTMGNAAFSAPLGVADFVKKTSYLRVDKVGLENLGPAVERIAEAEGLKAHAESVRLRRKLNDSGRK</sequence>
<dbReference type="AlphaFoldDB" id="A0A0F9GKD5"/>
<dbReference type="CDD" id="cd06572">
    <property type="entry name" value="Histidinol_dh"/>
    <property type="match status" value="1"/>
</dbReference>
<dbReference type="FunFam" id="3.40.50.1980:FF:000001">
    <property type="entry name" value="Histidinol dehydrogenase"/>
    <property type="match status" value="1"/>
</dbReference>
<comment type="cofactor">
    <cofactor evidence="1">
        <name>Zn(2+)</name>
        <dbReference type="ChEBI" id="CHEBI:29105"/>
    </cofactor>
</comment>
<reference evidence="6" key="1">
    <citation type="journal article" date="2015" name="Nature">
        <title>Complex archaea that bridge the gap between prokaryotes and eukaryotes.</title>
        <authorList>
            <person name="Spang A."/>
            <person name="Saw J.H."/>
            <person name="Jorgensen S.L."/>
            <person name="Zaremba-Niedzwiedzka K."/>
            <person name="Martijn J."/>
            <person name="Lind A.E."/>
            <person name="van Eijk R."/>
            <person name="Schleper C."/>
            <person name="Guy L."/>
            <person name="Ettema T.J."/>
        </authorList>
    </citation>
    <scope>NUCLEOTIDE SEQUENCE</scope>
</reference>
<dbReference type="GO" id="GO:0000105">
    <property type="term" value="P:L-histidine biosynthetic process"/>
    <property type="evidence" value="ECO:0007669"/>
    <property type="project" value="InterPro"/>
</dbReference>
<keyword evidence="3" id="KW-0479">Metal-binding</keyword>
<dbReference type="GO" id="GO:0004399">
    <property type="term" value="F:histidinol dehydrogenase activity"/>
    <property type="evidence" value="ECO:0007669"/>
    <property type="project" value="InterPro"/>
</dbReference>
<dbReference type="Gene3D" id="3.40.50.1980">
    <property type="entry name" value="Nitrogenase molybdenum iron protein domain"/>
    <property type="match status" value="2"/>
</dbReference>
<dbReference type="FunFam" id="3.40.50.1980:FF:000026">
    <property type="entry name" value="Histidinol dehydrogenase"/>
    <property type="match status" value="1"/>
</dbReference>
<evidence type="ECO:0000256" key="3">
    <source>
        <dbReference type="ARBA" id="ARBA00022723"/>
    </source>
</evidence>
<dbReference type="SUPFAM" id="SSF53720">
    <property type="entry name" value="ALDH-like"/>
    <property type="match status" value="1"/>
</dbReference>
<comment type="caution">
    <text evidence="6">The sequence shown here is derived from an EMBL/GenBank/DDBJ whole genome shotgun (WGS) entry which is preliminary data.</text>
</comment>
<proteinExistence type="inferred from homology"/>
<dbReference type="InterPro" id="IPR012131">
    <property type="entry name" value="Hstdl_DH"/>
</dbReference>
<dbReference type="PRINTS" id="PR00083">
    <property type="entry name" value="HOLDHDRGNASE"/>
</dbReference>
<keyword evidence="5" id="KW-0560">Oxidoreductase</keyword>
<evidence type="ECO:0000256" key="2">
    <source>
        <dbReference type="ARBA" id="ARBA00010178"/>
    </source>
</evidence>
<dbReference type="GO" id="GO:0005829">
    <property type="term" value="C:cytosol"/>
    <property type="evidence" value="ECO:0007669"/>
    <property type="project" value="TreeGrafter"/>
</dbReference>
<dbReference type="GO" id="GO:0051287">
    <property type="term" value="F:NAD binding"/>
    <property type="evidence" value="ECO:0007669"/>
    <property type="project" value="InterPro"/>
</dbReference>
<dbReference type="InterPro" id="IPR016161">
    <property type="entry name" value="Ald_DH/histidinol_DH"/>
</dbReference>
<evidence type="ECO:0008006" key="7">
    <source>
        <dbReference type="Google" id="ProtNLM"/>
    </source>
</evidence>